<dbReference type="RefSeq" id="YP_009147193.1">
    <property type="nucleotide sequence ID" value="NC_027335.2"/>
</dbReference>
<dbReference type="Proteomes" id="UP000030157">
    <property type="component" value="Segment"/>
</dbReference>
<dbReference type="GeneID" id="24628241"/>
<dbReference type="EMBL" id="KJ801817">
    <property type="protein sequence ID" value="AII28552.1"/>
    <property type="molecule type" value="Genomic_DNA"/>
</dbReference>
<evidence type="ECO:0000313" key="1">
    <source>
        <dbReference type="EMBL" id="AII28552.1"/>
    </source>
</evidence>
<protein>
    <submittedName>
        <fullName evidence="1">Uncharacterized protein</fullName>
    </submittedName>
</protein>
<accession>A0A096XTC0</accession>
<sequence>MLTVENKGVRWLVSKEAWKAGFAMEVLGLPDCKISTVLKAGYKIII</sequence>
<organism evidence="1 2">
    <name type="scientific">Enterococcus phage ECP3</name>
    <dbReference type="NCBI Taxonomy" id="1498168"/>
    <lineage>
        <taxon>Viruses</taxon>
        <taxon>Duplodnaviria</taxon>
        <taxon>Heunggongvirae</taxon>
        <taxon>Uroviricota</taxon>
        <taxon>Caudoviricetes</taxon>
        <taxon>Herelleviridae</taxon>
        <taxon>Brockvirinae</taxon>
        <taxon>Kochikohdavirus</taxon>
        <taxon>Kochikohdavirus ECP3</taxon>
    </lineage>
</organism>
<evidence type="ECO:0000313" key="2">
    <source>
        <dbReference type="Proteomes" id="UP000030157"/>
    </source>
</evidence>
<proteinExistence type="predicted"/>
<keyword evidence="2" id="KW-1185">Reference proteome</keyword>
<reference evidence="1" key="1">
    <citation type="submission" date="2014-05" db="EMBL/GenBank/DDBJ databases">
        <title>Complete genome sequence of Enterococcus faecalis bacteriophage ECP3.</title>
        <authorList>
            <person name="Kang H.-Y."/>
            <person name="Kim S."/>
            <person name="Kim J."/>
        </authorList>
    </citation>
    <scope>NUCLEOTIDE SEQUENCE [LARGE SCALE GENOMIC DNA]</scope>
    <source>
        <strain evidence="1">ECP3</strain>
    </source>
</reference>
<name>A0A096XTC0_9CAUD</name>